<dbReference type="PROSITE" id="PS51722">
    <property type="entry name" value="G_TR_2"/>
    <property type="match status" value="1"/>
</dbReference>
<dbReference type="InterPro" id="IPR027417">
    <property type="entry name" value="P-loop_NTPase"/>
</dbReference>
<dbReference type="GO" id="GO:0005525">
    <property type="term" value="F:GTP binding"/>
    <property type="evidence" value="ECO:0007669"/>
    <property type="project" value="UniProtKB-KW"/>
</dbReference>
<dbReference type="InterPro" id="IPR000795">
    <property type="entry name" value="T_Tr_GTP-bd_dom"/>
</dbReference>
<accession>A0A382UYG7</accession>
<dbReference type="AlphaFoldDB" id="A0A382UYG7"/>
<gene>
    <name evidence="5" type="ORF">METZ01_LOCUS392061</name>
</gene>
<keyword evidence="1" id="KW-0547">Nucleotide-binding</keyword>
<organism evidence="5">
    <name type="scientific">marine metagenome</name>
    <dbReference type="NCBI Taxonomy" id="408172"/>
    <lineage>
        <taxon>unclassified sequences</taxon>
        <taxon>metagenomes</taxon>
        <taxon>ecological metagenomes</taxon>
    </lineage>
</organism>
<dbReference type="PANTHER" id="PTHR43261:SF1">
    <property type="entry name" value="RIBOSOME-RELEASING FACTOR 2, MITOCHONDRIAL"/>
    <property type="match status" value="1"/>
</dbReference>
<evidence type="ECO:0000256" key="2">
    <source>
        <dbReference type="ARBA" id="ARBA00022917"/>
    </source>
</evidence>
<dbReference type="SUPFAM" id="SSF52540">
    <property type="entry name" value="P-loop containing nucleoside triphosphate hydrolases"/>
    <property type="match status" value="1"/>
</dbReference>
<keyword evidence="2" id="KW-0648">Protein biosynthesis</keyword>
<dbReference type="InterPro" id="IPR005225">
    <property type="entry name" value="Small_GTP-bd"/>
</dbReference>
<protein>
    <recommendedName>
        <fullName evidence="4">Tr-type G domain-containing protein</fullName>
    </recommendedName>
</protein>
<evidence type="ECO:0000256" key="1">
    <source>
        <dbReference type="ARBA" id="ARBA00022741"/>
    </source>
</evidence>
<dbReference type="InterPro" id="IPR031157">
    <property type="entry name" value="G_TR_CS"/>
</dbReference>
<evidence type="ECO:0000259" key="4">
    <source>
        <dbReference type="PROSITE" id="PS51722"/>
    </source>
</evidence>
<dbReference type="Gene3D" id="3.40.50.300">
    <property type="entry name" value="P-loop containing nucleotide triphosphate hydrolases"/>
    <property type="match status" value="1"/>
</dbReference>
<evidence type="ECO:0000256" key="3">
    <source>
        <dbReference type="ARBA" id="ARBA00023134"/>
    </source>
</evidence>
<dbReference type="Pfam" id="PF00009">
    <property type="entry name" value="GTP_EFTU"/>
    <property type="match status" value="1"/>
</dbReference>
<proteinExistence type="predicted"/>
<dbReference type="GO" id="GO:0006412">
    <property type="term" value="P:translation"/>
    <property type="evidence" value="ECO:0007669"/>
    <property type="project" value="UniProtKB-KW"/>
</dbReference>
<dbReference type="PANTHER" id="PTHR43261">
    <property type="entry name" value="TRANSLATION ELONGATION FACTOR G-RELATED"/>
    <property type="match status" value="1"/>
</dbReference>
<reference evidence="5" key="1">
    <citation type="submission" date="2018-05" db="EMBL/GenBank/DDBJ databases">
        <authorList>
            <person name="Lanie J.A."/>
            <person name="Ng W.-L."/>
            <person name="Kazmierczak K.M."/>
            <person name="Andrzejewski T.M."/>
            <person name="Davidsen T.M."/>
            <person name="Wayne K.J."/>
            <person name="Tettelin H."/>
            <person name="Glass J.I."/>
            <person name="Rusch D."/>
            <person name="Podicherti R."/>
            <person name="Tsui H.-C.T."/>
            <person name="Winkler M.E."/>
        </authorList>
    </citation>
    <scope>NUCLEOTIDE SEQUENCE</scope>
</reference>
<keyword evidence="3" id="KW-0342">GTP-binding</keyword>
<name>A0A382UYG7_9ZZZZ</name>
<dbReference type="GO" id="GO:0003924">
    <property type="term" value="F:GTPase activity"/>
    <property type="evidence" value="ECO:0007669"/>
    <property type="project" value="InterPro"/>
</dbReference>
<sequence length="150" mass="16580">MNKLSNTRNMGFIAHIDAGKTSVSECVLFYTGRTHKAGNIDDGNTVLDWMAQEKERGVTIVSAATSCEWNGFDINIIDTPGHVDFTAEVERSLRVLDGAVVVLDSVAGVQPQSETVWRQANKYNVPRMVFINKMDKIGADFDRATQTLID</sequence>
<evidence type="ECO:0000313" key="5">
    <source>
        <dbReference type="EMBL" id="SVD39207.1"/>
    </source>
</evidence>
<dbReference type="NCBIfam" id="TIGR00231">
    <property type="entry name" value="small_GTP"/>
    <property type="match status" value="1"/>
</dbReference>
<feature type="non-terminal residue" evidence="5">
    <location>
        <position position="150"/>
    </location>
</feature>
<dbReference type="PROSITE" id="PS00301">
    <property type="entry name" value="G_TR_1"/>
    <property type="match status" value="1"/>
</dbReference>
<feature type="non-terminal residue" evidence="5">
    <location>
        <position position="1"/>
    </location>
</feature>
<feature type="domain" description="Tr-type G" evidence="4">
    <location>
        <begin position="5"/>
        <end position="150"/>
    </location>
</feature>
<dbReference type="EMBL" id="UINC01147719">
    <property type="protein sequence ID" value="SVD39207.1"/>
    <property type="molecule type" value="Genomic_DNA"/>
</dbReference>
<dbReference type="GO" id="GO:0032790">
    <property type="term" value="P:ribosome disassembly"/>
    <property type="evidence" value="ECO:0007669"/>
    <property type="project" value="TreeGrafter"/>
</dbReference>
<dbReference type="PRINTS" id="PR00315">
    <property type="entry name" value="ELONGATNFCT"/>
</dbReference>